<dbReference type="SMART" id="SM00935">
    <property type="entry name" value="OmpH"/>
    <property type="match status" value="1"/>
</dbReference>
<dbReference type="PANTHER" id="PTHR35089">
    <property type="entry name" value="CHAPERONE PROTEIN SKP"/>
    <property type="match status" value="1"/>
</dbReference>
<evidence type="ECO:0000256" key="2">
    <source>
        <dbReference type="ARBA" id="ARBA00022729"/>
    </source>
</evidence>
<evidence type="ECO:0000313" key="3">
    <source>
        <dbReference type="EMBL" id="HHS62157.1"/>
    </source>
</evidence>
<dbReference type="GO" id="GO:0005829">
    <property type="term" value="C:cytosol"/>
    <property type="evidence" value="ECO:0007669"/>
    <property type="project" value="TreeGrafter"/>
</dbReference>
<dbReference type="PANTHER" id="PTHR35089:SF1">
    <property type="entry name" value="CHAPERONE PROTEIN SKP"/>
    <property type="match status" value="1"/>
</dbReference>
<dbReference type="SUPFAM" id="SSF111384">
    <property type="entry name" value="OmpH-like"/>
    <property type="match status" value="1"/>
</dbReference>
<dbReference type="AlphaFoldDB" id="A0A7C6AEH4"/>
<dbReference type="Gene3D" id="3.30.910.20">
    <property type="entry name" value="Skp domain"/>
    <property type="match status" value="1"/>
</dbReference>
<reference evidence="3" key="1">
    <citation type="journal article" date="2020" name="mSystems">
        <title>Genome- and Community-Level Interaction Insights into Carbon Utilization and Element Cycling Functions of Hydrothermarchaeota in Hydrothermal Sediment.</title>
        <authorList>
            <person name="Zhou Z."/>
            <person name="Liu Y."/>
            <person name="Xu W."/>
            <person name="Pan J."/>
            <person name="Luo Z.H."/>
            <person name="Li M."/>
        </authorList>
    </citation>
    <scope>NUCLEOTIDE SEQUENCE [LARGE SCALE GENOMIC DNA]</scope>
    <source>
        <strain evidence="3">SpSt-783</strain>
    </source>
</reference>
<evidence type="ECO:0000256" key="1">
    <source>
        <dbReference type="ARBA" id="ARBA00009091"/>
    </source>
</evidence>
<protein>
    <submittedName>
        <fullName evidence="3">OmpH family outer membrane protein</fullName>
    </submittedName>
</protein>
<dbReference type="InterPro" id="IPR005632">
    <property type="entry name" value="Chaperone_Skp"/>
</dbReference>
<dbReference type="GO" id="GO:0051082">
    <property type="term" value="F:unfolded protein binding"/>
    <property type="evidence" value="ECO:0007669"/>
    <property type="project" value="InterPro"/>
</dbReference>
<proteinExistence type="inferred from homology"/>
<comment type="similarity">
    <text evidence="1">Belongs to the Skp family.</text>
</comment>
<gene>
    <name evidence="3" type="ORF">ENV70_00885</name>
</gene>
<sequence length="318" mass="36223">MQKIKIILFIVILPLIMFAKEQKVGFVESSKIFAQYQATSSANQEFNEYVGACRDSAAKLQLAVQNLKNEFDAQKLMLSEEARLKKLDEIERYTQIYNQYLQDVFGPGGKIEQKNDELMAPLLKKINDAIAKIAQQEGFSMVIDLSEDIFYASPELNITDLVINELNREYGITTTIPSAMKKYIGILPFKEENNEAISENLGMRCQNELYTVLNNYSQTYNIVTKGTIMAEFTKRQWDYKMVDENQALQVAGFAMCNYVIMGKVSKTGTKIDYTISLRDVSSKEEIGSRSNTATDDIKFSESLKNDLMILIESLKKKE</sequence>
<keyword evidence="2" id="KW-0732">Signal</keyword>
<name>A0A7C6AEH4_UNCW3</name>
<dbReference type="Pfam" id="PF03938">
    <property type="entry name" value="OmpH"/>
    <property type="match status" value="1"/>
</dbReference>
<accession>A0A7C6AEH4</accession>
<dbReference type="EMBL" id="DTHJ01000019">
    <property type="protein sequence ID" value="HHS62157.1"/>
    <property type="molecule type" value="Genomic_DNA"/>
</dbReference>
<dbReference type="GO" id="GO:0050821">
    <property type="term" value="P:protein stabilization"/>
    <property type="evidence" value="ECO:0007669"/>
    <property type="project" value="TreeGrafter"/>
</dbReference>
<organism evidence="3">
    <name type="scientific">candidate division WOR-3 bacterium</name>
    <dbReference type="NCBI Taxonomy" id="2052148"/>
    <lineage>
        <taxon>Bacteria</taxon>
        <taxon>Bacteria division WOR-3</taxon>
    </lineage>
</organism>
<comment type="caution">
    <text evidence="3">The sequence shown here is derived from an EMBL/GenBank/DDBJ whole genome shotgun (WGS) entry which is preliminary data.</text>
</comment>
<dbReference type="InterPro" id="IPR024930">
    <property type="entry name" value="Skp_dom_sf"/>
</dbReference>